<dbReference type="PANTHER" id="PTHR34235">
    <property type="entry name" value="SLR1203 PROTEIN-RELATED"/>
    <property type="match status" value="1"/>
</dbReference>
<proteinExistence type="predicted"/>
<dbReference type="EMBL" id="CP067420">
    <property type="protein sequence ID" value="QQP89035.1"/>
    <property type="molecule type" value="Genomic_DNA"/>
</dbReference>
<keyword evidence="2" id="KW-1185">Reference proteome</keyword>
<dbReference type="Proteomes" id="UP000595197">
    <property type="component" value="Chromosome"/>
</dbReference>
<accession>A0ABX7B3X4</accession>
<dbReference type="InterPro" id="IPR002636">
    <property type="entry name" value="DUF29"/>
</dbReference>
<protein>
    <submittedName>
        <fullName evidence="1">DUF29 domain-containing protein</fullName>
    </submittedName>
</protein>
<evidence type="ECO:0000313" key="2">
    <source>
        <dbReference type="Proteomes" id="UP000595197"/>
    </source>
</evidence>
<dbReference type="Pfam" id="PF01724">
    <property type="entry name" value="DUF29"/>
    <property type="match status" value="1"/>
</dbReference>
<sequence length="171" mass="19303">MTGQPASKPGTKPGTKYETDYVAWTREQAEMLRSRRWDSLDLDHLIEEIEDLGDNKLDAFEGALTRVVEHLLKLQHGKAAEPRRGWKISVATHRVNAARLLRRAKSLRKLADLDEIYADGRKLAAKSFESFGDTDPAILPAHCPYTLDQILDLDWLPENAGFPEPDSPERA</sequence>
<dbReference type="RefSeq" id="WP_201074762.1">
    <property type="nucleotide sequence ID" value="NZ_CP067420.1"/>
</dbReference>
<reference evidence="1" key="1">
    <citation type="submission" date="2021-02" db="EMBL/GenBank/DDBJ databases">
        <title>Skermanella TT6 skin isolate.</title>
        <authorList>
            <person name="Lee K."/>
            <person name="Ganzorig M."/>
        </authorList>
    </citation>
    <scope>NUCLEOTIDE SEQUENCE</scope>
    <source>
        <strain evidence="1">TT6</strain>
    </source>
</reference>
<dbReference type="Gene3D" id="1.20.1220.20">
    <property type="entry name" value="Uncharcterised protein PF01724"/>
    <property type="match status" value="1"/>
</dbReference>
<organism evidence="1 2">
    <name type="scientific">Skermanella cutis</name>
    <dbReference type="NCBI Taxonomy" id="2775420"/>
    <lineage>
        <taxon>Bacteria</taxon>
        <taxon>Pseudomonadati</taxon>
        <taxon>Pseudomonadota</taxon>
        <taxon>Alphaproteobacteria</taxon>
        <taxon>Rhodospirillales</taxon>
        <taxon>Azospirillaceae</taxon>
        <taxon>Skermanella</taxon>
    </lineage>
</organism>
<gene>
    <name evidence="1" type="ORF">IGS68_24025</name>
</gene>
<name>A0ABX7B3X4_9PROT</name>
<evidence type="ECO:0000313" key="1">
    <source>
        <dbReference type="EMBL" id="QQP89035.1"/>
    </source>
</evidence>